<evidence type="ECO:0000256" key="1">
    <source>
        <dbReference type="ARBA" id="ARBA00022801"/>
    </source>
</evidence>
<dbReference type="InterPro" id="IPR029058">
    <property type="entry name" value="AB_hydrolase_fold"/>
</dbReference>
<feature type="region of interest" description="Disordered" evidence="2">
    <location>
        <begin position="1"/>
        <end position="20"/>
    </location>
</feature>
<evidence type="ECO:0000256" key="2">
    <source>
        <dbReference type="SAM" id="MobiDB-lite"/>
    </source>
</evidence>
<keyword evidence="1 4" id="KW-0378">Hydrolase</keyword>
<gene>
    <name evidence="4" type="ORF">FCK90_06320</name>
</gene>
<protein>
    <submittedName>
        <fullName evidence="4">Alpha/beta fold hydrolase</fullName>
    </submittedName>
</protein>
<dbReference type="Gene3D" id="3.40.50.1820">
    <property type="entry name" value="alpha/beta hydrolase"/>
    <property type="match status" value="1"/>
</dbReference>
<sequence>MTDAVHDPTTSSADASGGVALPTEAEPRLAFRIPRQSAAPAGPGRSDDASVGVLVLHGFTGAVYGVRDWALSLSPRYSISAPALPGHRTTWQDLGRTTWRDWYDHAADELAELQAEHDRVVVAGLSMGGALALRLAQDFGRETEGPGAARATGSAGRRPVDGVVVVNPALSLHRRDARAAKLVSRFLTSTAGIGNDVARPGMSEHAYPRTPVAGVVQLNELMAVTTRDLGRIQAPVLVLRSRQDHIVSDASHQRIMRRCSGPVETVVLPRSYHMTTLDHEAGVVNARTGRFVDAVAAGLCPITGLPLADPAASPGTGGDLT</sequence>
<evidence type="ECO:0000259" key="3">
    <source>
        <dbReference type="Pfam" id="PF12697"/>
    </source>
</evidence>
<keyword evidence="5" id="KW-1185">Reference proteome</keyword>
<dbReference type="PANTHER" id="PTHR43798:SF31">
    <property type="entry name" value="AB HYDROLASE SUPERFAMILY PROTEIN YCLE"/>
    <property type="match status" value="1"/>
</dbReference>
<dbReference type="RefSeq" id="WP_158033460.1">
    <property type="nucleotide sequence ID" value="NZ_ML708615.1"/>
</dbReference>
<proteinExistence type="predicted"/>
<dbReference type="GO" id="GO:0016787">
    <property type="term" value="F:hydrolase activity"/>
    <property type="evidence" value="ECO:0007669"/>
    <property type="project" value="UniProtKB-KW"/>
</dbReference>
<dbReference type="AlphaFoldDB" id="A0A5J5KXD6"/>
<dbReference type="Pfam" id="PF12697">
    <property type="entry name" value="Abhydrolase_6"/>
    <property type="match status" value="1"/>
</dbReference>
<name>A0A5J5KXD6_9MICC</name>
<dbReference type="SUPFAM" id="SSF53474">
    <property type="entry name" value="alpha/beta-Hydrolases"/>
    <property type="match status" value="1"/>
</dbReference>
<dbReference type="Proteomes" id="UP000325957">
    <property type="component" value="Unassembled WGS sequence"/>
</dbReference>
<comment type="caution">
    <text evidence="4">The sequence shown here is derived from an EMBL/GenBank/DDBJ whole genome shotgun (WGS) entry which is preliminary data.</text>
</comment>
<dbReference type="OrthoDB" id="9786110at2"/>
<organism evidence="4 5">
    <name type="scientific">Kocuria coralli</name>
    <dbReference type="NCBI Taxonomy" id="1461025"/>
    <lineage>
        <taxon>Bacteria</taxon>
        <taxon>Bacillati</taxon>
        <taxon>Actinomycetota</taxon>
        <taxon>Actinomycetes</taxon>
        <taxon>Micrococcales</taxon>
        <taxon>Micrococcaceae</taxon>
        <taxon>Kocuria</taxon>
    </lineage>
</organism>
<dbReference type="GO" id="GO:0016020">
    <property type="term" value="C:membrane"/>
    <property type="evidence" value="ECO:0007669"/>
    <property type="project" value="TreeGrafter"/>
</dbReference>
<feature type="domain" description="AB hydrolase-1" evidence="3">
    <location>
        <begin position="53"/>
        <end position="285"/>
    </location>
</feature>
<dbReference type="InterPro" id="IPR050266">
    <property type="entry name" value="AB_hydrolase_sf"/>
</dbReference>
<reference evidence="4 5" key="1">
    <citation type="submission" date="2019-05" db="EMBL/GenBank/DDBJ databases">
        <title>Kocuria coralli sp. nov., a novel actinobacterium isolated from coral reef seawater.</title>
        <authorList>
            <person name="Li J."/>
        </authorList>
    </citation>
    <scope>NUCLEOTIDE SEQUENCE [LARGE SCALE GENOMIC DNA]</scope>
    <source>
        <strain evidence="4 5">SCSIO 13007</strain>
    </source>
</reference>
<dbReference type="InterPro" id="IPR000073">
    <property type="entry name" value="AB_hydrolase_1"/>
</dbReference>
<dbReference type="EMBL" id="SZWF01000006">
    <property type="protein sequence ID" value="KAA9394437.1"/>
    <property type="molecule type" value="Genomic_DNA"/>
</dbReference>
<dbReference type="PANTHER" id="PTHR43798">
    <property type="entry name" value="MONOACYLGLYCEROL LIPASE"/>
    <property type="match status" value="1"/>
</dbReference>
<accession>A0A5J5KXD6</accession>
<evidence type="ECO:0000313" key="4">
    <source>
        <dbReference type="EMBL" id="KAA9394437.1"/>
    </source>
</evidence>
<evidence type="ECO:0000313" key="5">
    <source>
        <dbReference type="Proteomes" id="UP000325957"/>
    </source>
</evidence>